<dbReference type="PANTHER" id="PTHR37316">
    <property type="entry name" value="TEICHOIC ACID GLYCEROL-PHOSPHATE PRIMASE"/>
    <property type="match status" value="1"/>
</dbReference>
<dbReference type="GO" id="GO:0016740">
    <property type="term" value="F:transferase activity"/>
    <property type="evidence" value="ECO:0007669"/>
    <property type="project" value="UniProtKB-KW"/>
</dbReference>
<keyword evidence="5" id="KW-0777">Teichoic acid biosynthesis</keyword>
<evidence type="ECO:0000256" key="3">
    <source>
        <dbReference type="ARBA" id="ARBA00022475"/>
    </source>
</evidence>
<evidence type="ECO:0000256" key="5">
    <source>
        <dbReference type="ARBA" id="ARBA00022944"/>
    </source>
</evidence>
<reference evidence="7 8" key="1">
    <citation type="journal article" date="2024" name="Pathogens">
        <title>Staphylococcus hsinchuensis sp. nov., Isolated from Soymilk.</title>
        <authorList>
            <person name="Wang Y.T."/>
            <person name="Lin Y.C."/>
            <person name="Hsieh Y.H."/>
            <person name="Lin Y.T."/>
            <person name="Hamada M."/>
            <person name="Chen C.C."/>
            <person name="Liou J.S."/>
            <person name="Lee A.Y."/>
            <person name="Zhang W.L."/>
            <person name="Chen Y.T."/>
            <person name="Huang C.H."/>
        </authorList>
    </citation>
    <scope>NUCLEOTIDE SEQUENCE [LARGE SCALE GENOMIC DNA]</scope>
    <source>
        <strain evidence="7 8">H164</strain>
    </source>
</reference>
<protein>
    <submittedName>
        <fullName evidence="7">Teichoic acid glycerol-phosphate primase TarB</fullName>
        <ecNumber evidence="7">2.7.8.44</ecNumber>
    </submittedName>
</protein>
<evidence type="ECO:0000313" key="8">
    <source>
        <dbReference type="Proteomes" id="UP001436297"/>
    </source>
</evidence>
<keyword evidence="4 7" id="KW-0808">Transferase</keyword>
<gene>
    <name evidence="7" type="primary">tarB</name>
    <name evidence="7" type="ORF">QQM35_04890</name>
</gene>
<dbReference type="Gene3D" id="3.40.50.11820">
    <property type="match status" value="1"/>
</dbReference>
<dbReference type="InterPro" id="IPR049698">
    <property type="entry name" value="TarB"/>
</dbReference>
<dbReference type="Proteomes" id="UP001436297">
    <property type="component" value="Chromosome"/>
</dbReference>
<dbReference type="InterPro" id="IPR051612">
    <property type="entry name" value="Teichoic_Acid_Biosynth"/>
</dbReference>
<dbReference type="EMBL" id="CP128355">
    <property type="protein sequence ID" value="XAF71564.1"/>
    <property type="molecule type" value="Genomic_DNA"/>
</dbReference>
<keyword evidence="6" id="KW-0472">Membrane</keyword>
<dbReference type="Gene3D" id="3.40.50.12580">
    <property type="match status" value="1"/>
</dbReference>
<dbReference type="InterPro" id="IPR007554">
    <property type="entry name" value="Glycerophosphate_synth"/>
</dbReference>
<dbReference type="InterPro" id="IPR043149">
    <property type="entry name" value="TagF_N"/>
</dbReference>
<keyword evidence="8" id="KW-1185">Reference proteome</keyword>
<dbReference type="Pfam" id="PF04464">
    <property type="entry name" value="Glyphos_transf"/>
    <property type="match status" value="1"/>
</dbReference>
<dbReference type="SUPFAM" id="SSF53756">
    <property type="entry name" value="UDP-Glycosyltransferase/glycogen phosphorylase"/>
    <property type="match status" value="1"/>
</dbReference>
<organism evidence="7 8">
    <name type="scientific">Staphylococcus hsinchuensis</name>
    <dbReference type="NCBI Taxonomy" id="3051183"/>
    <lineage>
        <taxon>Bacteria</taxon>
        <taxon>Bacillati</taxon>
        <taxon>Bacillota</taxon>
        <taxon>Bacilli</taxon>
        <taxon>Bacillales</taxon>
        <taxon>Staphylococcaceae</taxon>
        <taxon>Staphylococcus</taxon>
    </lineage>
</organism>
<evidence type="ECO:0000256" key="4">
    <source>
        <dbReference type="ARBA" id="ARBA00022679"/>
    </source>
</evidence>
<sequence>MRQIIKKMYLWFIHFLNILFSKKKVENDNVVVMMTFVEDVLPLIEALYKKGYRITVIGKEEKRKYIKHLEDVTYITAGNKYVFKHIQALSQAKVIIVDTYYLMLGAFHKKAGQTVLQTWHASGALKNFGLTDHQVDLSNSKKVAQYKRVYDATDKYLIGGPAMSICFKESFGAKEHQFLTLGLPRLVKYKNIDIKQRQQELKSHYNIRGKVALYVPTYRENHQSNRVINKEHFEQELPNYTLLSKLHPAITDVNDSSLDIQSLLIMADVVISDYSSLAIEASYLNKPTLLYVYDEAQYEAERGLNRFYYQTPSHYKVYNEHDMIQKLKYKENTLQPIFKEWHQFNNDNSLTQIIKYIEGMVKS</sequence>
<evidence type="ECO:0000256" key="1">
    <source>
        <dbReference type="ARBA" id="ARBA00004202"/>
    </source>
</evidence>
<name>A0ABZ3EH17_9STAP</name>
<comment type="subcellular location">
    <subcellularLocation>
        <location evidence="1">Cell membrane</location>
        <topology evidence="1">Peripheral membrane protein</topology>
    </subcellularLocation>
</comment>
<evidence type="ECO:0000256" key="2">
    <source>
        <dbReference type="ARBA" id="ARBA00010488"/>
    </source>
</evidence>
<evidence type="ECO:0000256" key="6">
    <source>
        <dbReference type="ARBA" id="ARBA00023136"/>
    </source>
</evidence>
<proteinExistence type="inferred from homology"/>
<dbReference type="RefSeq" id="WP_251518825.1">
    <property type="nucleotide sequence ID" value="NZ_CP128355.1"/>
</dbReference>
<accession>A0ABZ3EH17</accession>
<comment type="similarity">
    <text evidence="2">Belongs to the CDP-glycerol glycerophosphotransferase family.</text>
</comment>
<dbReference type="NCBIfam" id="NF041711">
    <property type="entry name" value="TagprimaseTarB"/>
    <property type="match status" value="1"/>
</dbReference>
<evidence type="ECO:0000313" key="7">
    <source>
        <dbReference type="EMBL" id="XAF71564.1"/>
    </source>
</evidence>
<keyword evidence="3" id="KW-1003">Cell membrane</keyword>
<dbReference type="PANTHER" id="PTHR37316:SF1">
    <property type="entry name" value="TEICHOIC ACID GLYCEROL-PHOSPHATE PRIMASE"/>
    <property type="match status" value="1"/>
</dbReference>
<dbReference type="InterPro" id="IPR043148">
    <property type="entry name" value="TagF_C"/>
</dbReference>
<dbReference type="EC" id="2.7.8.44" evidence="7"/>